<evidence type="ECO:0000313" key="2">
    <source>
        <dbReference type="Proteomes" id="UP000030207"/>
    </source>
</evidence>
<evidence type="ECO:0000313" key="1">
    <source>
        <dbReference type="EMBL" id="AIW03528.1"/>
    </source>
</evidence>
<protein>
    <submittedName>
        <fullName evidence="1">RNA polymerase sigma factor</fullName>
    </submittedName>
</protein>
<reference evidence="1 2" key="1">
    <citation type="submission" date="2014-07" db="EMBL/GenBank/DDBJ databases">
        <title>Complete Genome of Bacillus megaterium Myophage Moonbeam.</title>
        <authorList>
            <person name="Cadungog J.N."/>
            <person name="Khatemi B.E."/>
            <person name="Hernandez A.C."/>
            <person name="Everett G.F.K."/>
        </authorList>
    </citation>
    <scope>NUCLEOTIDE SEQUENCE [LARGE SCALE GENOMIC DNA]</scope>
</reference>
<proteinExistence type="predicted"/>
<keyword evidence="2" id="KW-1185">Reference proteome</keyword>
<accession>A0A0A0RV69</accession>
<dbReference type="EMBL" id="KM236246">
    <property type="protein sequence ID" value="AIW03528.1"/>
    <property type="molecule type" value="Genomic_DNA"/>
</dbReference>
<gene>
    <name evidence="1" type="ORF">CPT_Moonbeam130</name>
</gene>
<dbReference type="Proteomes" id="UP000030207">
    <property type="component" value="Segment"/>
</dbReference>
<dbReference type="RefSeq" id="YP_009151693.1">
    <property type="nucleotide sequence ID" value="NC_027374.1"/>
</dbReference>
<dbReference type="GeneID" id="24608105"/>
<dbReference type="OrthoDB" id="15139at10239"/>
<sequence length="212" mass="25706">MPRDLDKENEFILNGNRFIVNTDESTGTFVRDVDKLFHQYRNLRVSLYNDYKDYLPDHATQEELMSYIDEQFIRLVKEFVPNTVIDFPGYVKSKLINRVKHSFIRSNFRNRKRIFLPKHDFDVTNLIDNNPIQDEQLDFYETLEYVLQDVKLTELERDILFLMLQELTDAEIEREIRKKYRRSMLTNADIRETLKEMQAFIRDRLHKALEED</sequence>
<dbReference type="KEGG" id="vg:24608105"/>
<name>A0A0A0RV69_9CAUD</name>
<organism evidence="1 2">
    <name type="scientific">Bacillus phage Moonbeam</name>
    <dbReference type="NCBI Taxonomy" id="1540091"/>
    <lineage>
        <taxon>Viruses</taxon>
        <taxon>Duplodnaviria</taxon>
        <taxon>Heunggongvirae</taxon>
        <taxon>Uroviricota</taxon>
        <taxon>Caudoviricetes</taxon>
        <taxon>Herelleviridae</taxon>
        <taxon>Bastillevirinae</taxon>
        <taxon>Moonbeamvirus</taxon>
        <taxon>Moonbeamvirus moonbeam</taxon>
    </lineage>
</organism>